<dbReference type="Proteomes" id="UP001164803">
    <property type="component" value="Chromosome"/>
</dbReference>
<dbReference type="EC" id="5.4.99.-" evidence="4"/>
<evidence type="ECO:0000256" key="2">
    <source>
        <dbReference type="ARBA" id="ARBA00010876"/>
    </source>
</evidence>
<dbReference type="SUPFAM" id="SSF55120">
    <property type="entry name" value="Pseudouridine synthase"/>
    <property type="match status" value="1"/>
</dbReference>
<evidence type="ECO:0000256" key="4">
    <source>
        <dbReference type="RuleBase" id="RU362028"/>
    </source>
</evidence>
<gene>
    <name evidence="6" type="ORF">NZD86_14585</name>
</gene>
<dbReference type="NCBIfam" id="TIGR00005">
    <property type="entry name" value="rluA_subfam"/>
    <property type="match status" value="1"/>
</dbReference>
<dbReference type="InterPro" id="IPR006224">
    <property type="entry name" value="PsdUridine_synth_RluA-like_CS"/>
</dbReference>
<evidence type="ECO:0000313" key="6">
    <source>
        <dbReference type="EMBL" id="WAH35514.1"/>
    </source>
</evidence>
<dbReference type="EMBL" id="CP104064">
    <property type="protein sequence ID" value="WAH35514.1"/>
    <property type="molecule type" value="Genomic_DNA"/>
</dbReference>
<evidence type="ECO:0000259" key="5">
    <source>
        <dbReference type="Pfam" id="PF00849"/>
    </source>
</evidence>
<dbReference type="CDD" id="cd02869">
    <property type="entry name" value="PseudoU_synth_RluA_like"/>
    <property type="match status" value="1"/>
</dbReference>
<dbReference type="Gene3D" id="3.10.290.10">
    <property type="entry name" value="RNA-binding S4 domain"/>
    <property type="match status" value="1"/>
</dbReference>
<dbReference type="InterPro" id="IPR050188">
    <property type="entry name" value="RluA_PseudoU_synthase"/>
</dbReference>
<comment type="similarity">
    <text evidence="2 4">Belongs to the pseudouridine synthase RluA family.</text>
</comment>
<reference evidence="6" key="1">
    <citation type="submission" date="2022-08" db="EMBL/GenBank/DDBJ databases">
        <title>Alicyclobacillus dauci DSM2870, complete genome.</title>
        <authorList>
            <person name="Wang Q."/>
            <person name="Cai R."/>
            <person name="Wang Z."/>
        </authorList>
    </citation>
    <scope>NUCLEOTIDE SEQUENCE</scope>
    <source>
        <strain evidence="6">DSM 28700</strain>
    </source>
</reference>
<dbReference type="InterPro" id="IPR006145">
    <property type="entry name" value="PsdUridine_synth_RsuA/RluA"/>
</dbReference>
<organism evidence="6 7">
    <name type="scientific">Alicyclobacillus dauci</name>
    <dbReference type="NCBI Taxonomy" id="1475485"/>
    <lineage>
        <taxon>Bacteria</taxon>
        <taxon>Bacillati</taxon>
        <taxon>Bacillota</taxon>
        <taxon>Bacilli</taxon>
        <taxon>Bacillales</taxon>
        <taxon>Alicyclobacillaceae</taxon>
        <taxon>Alicyclobacillus</taxon>
    </lineage>
</organism>
<keyword evidence="7" id="KW-1185">Reference proteome</keyword>
<comment type="function">
    <text evidence="4">Responsible for synthesis of pseudouridine from uracil.</text>
</comment>
<feature type="domain" description="Pseudouridine synthase RsuA/RluA-like" evidence="5">
    <location>
        <begin position="96"/>
        <end position="249"/>
    </location>
</feature>
<dbReference type="PROSITE" id="PS01129">
    <property type="entry name" value="PSI_RLU"/>
    <property type="match status" value="1"/>
</dbReference>
<evidence type="ECO:0000256" key="3">
    <source>
        <dbReference type="ARBA" id="ARBA00023235"/>
    </source>
</evidence>
<dbReference type="PANTHER" id="PTHR21600">
    <property type="entry name" value="MITOCHONDRIAL RNA PSEUDOURIDINE SYNTHASE"/>
    <property type="match status" value="1"/>
</dbReference>
<dbReference type="Pfam" id="PF00849">
    <property type="entry name" value="PseudoU_synth_2"/>
    <property type="match status" value="1"/>
</dbReference>
<evidence type="ECO:0000256" key="1">
    <source>
        <dbReference type="ARBA" id="ARBA00000073"/>
    </source>
</evidence>
<sequence>MRAAIRTTYEVTEQETGERLDKWLTERLQEDDVDISRSVVQQWLKSGLIARRPAGKVKASDAVEDGQQYDVEVPEEEPFTVLPDDIPIDIVYEDDDVVVVNKPRGLVVHPAAGHPRGTLINALFAKGIKLSSLGGEMRPGVVHRIDRDTSGLVMFAKTDRAYYALTEQLRHHTVERKYIAIVHGRMGHESGTIEMPIARDPQDRQRMAVIEGGKRAVTHFQVIERFDKYSLVECRLETGRTHQIRVHFAEIGHPLAGDQVYGRRHTLPIDGQALHAQTLGFDHPATGELVTLTSELPTDMAGLIENLQAGRIG</sequence>
<protein>
    <recommendedName>
        <fullName evidence="4">Pseudouridine synthase</fullName>
        <ecNumber evidence="4">5.4.99.-</ecNumber>
    </recommendedName>
</protein>
<dbReference type="InterPro" id="IPR006225">
    <property type="entry name" value="PsdUridine_synth_RluC/D"/>
</dbReference>
<comment type="catalytic activity">
    <reaction evidence="1 4">
        <text>a uridine in RNA = a pseudouridine in RNA</text>
        <dbReference type="Rhea" id="RHEA:48348"/>
        <dbReference type="Rhea" id="RHEA-COMP:12068"/>
        <dbReference type="Rhea" id="RHEA-COMP:12069"/>
        <dbReference type="ChEBI" id="CHEBI:65314"/>
        <dbReference type="ChEBI" id="CHEBI:65315"/>
    </reaction>
</comment>
<dbReference type="PANTHER" id="PTHR21600:SF44">
    <property type="entry name" value="RIBOSOMAL LARGE SUBUNIT PSEUDOURIDINE SYNTHASE D"/>
    <property type="match status" value="1"/>
</dbReference>
<dbReference type="InterPro" id="IPR020103">
    <property type="entry name" value="PsdUridine_synth_cat_dom_sf"/>
</dbReference>
<dbReference type="InterPro" id="IPR036986">
    <property type="entry name" value="S4_RNA-bd_sf"/>
</dbReference>
<accession>A0ABY6YYJ8</accession>
<evidence type="ECO:0000313" key="7">
    <source>
        <dbReference type="Proteomes" id="UP001164803"/>
    </source>
</evidence>
<dbReference type="Gene3D" id="3.30.2350.10">
    <property type="entry name" value="Pseudouridine synthase"/>
    <property type="match status" value="1"/>
</dbReference>
<proteinExistence type="inferred from homology"/>
<dbReference type="RefSeq" id="WP_268042797.1">
    <property type="nucleotide sequence ID" value="NZ_CP104064.1"/>
</dbReference>
<keyword evidence="3 4" id="KW-0413">Isomerase</keyword>
<name>A0ABY6YYJ8_9BACL</name>